<dbReference type="RefSeq" id="WP_256404800.1">
    <property type="nucleotide sequence ID" value="NZ_CP187151.1"/>
</dbReference>
<dbReference type="AlphaFoldDB" id="A0ABD6D1W0"/>
<evidence type="ECO:0000313" key="2">
    <source>
        <dbReference type="EMBL" id="MFD1634555.1"/>
    </source>
</evidence>
<sequence length="95" mass="10386">MAATSERNVRMDGSLHRSDIDWDRREPVSHAVQAALSDVEDCSAMELDPLADYVDPDALEAFFTGDPAELAGRGLTFEYGEYTVHVDGAGRVLVD</sequence>
<protein>
    <submittedName>
        <fullName evidence="2">HalOD1 output domain-containing protein</fullName>
    </submittedName>
</protein>
<organism evidence="2 3">
    <name type="scientific">Haloplanus ruber</name>
    <dbReference type="NCBI Taxonomy" id="869892"/>
    <lineage>
        <taxon>Archaea</taxon>
        <taxon>Methanobacteriati</taxon>
        <taxon>Methanobacteriota</taxon>
        <taxon>Stenosarchaea group</taxon>
        <taxon>Halobacteria</taxon>
        <taxon>Halobacteriales</taxon>
        <taxon>Haloferacaceae</taxon>
        <taxon>Haloplanus</taxon>
    </lineage>
</organism>
<proteinExistence type="predicted"/>
<dbReference type="EMBL" id="JBHUDL010000010">
    <property type="protein sequence ID" value="MFD1634555.1"/>
    <property type="molecule type" value="Genomic_DNA"/>
</dbReference>
<dbReference type="Pfam" id="PF18545">
    <property type="entry name" value="HalOD1"/>
    <property type="match status" value="1"/>
</dbReference>
<reference evidence="2 3" key="1">
    <citation type="journal article" date="2019" name="Int. J. Syst. Evol. Microbiol.">
        <title>The Global Catalogue of Microorganisms (GCM) 10K type strain sequencing project: providing services to taxonomists for standard genome sequencing and annotation.</title>
        <authorList>
            <consortium name="The Broad Institute Genomics Platform"/>
            <consortium name="The Broad Institute Genome Sequencing Center for Infectious Disease"/>
            <person name="Wu L."/>
            <person name="Ma J."/>
        </authorList>
    </citation>
    <scope>NUCLEOTIDE SEQUENCE [LARGE SCALE GENOMIC DNA]</scope>
    <source>
        <strain evidence="2 3">CGMCC 1.10594</strain>
    </source>
</reference>
<name>A0ABD6D1W0_9EURY</name>
<feature type="domain" description="Halobacterial output" evidence="1">
    <location>
        <begin position="25"/>
        <end position="95"/>
    </location>
</feature>
<gene>
    <name evidence="2" type="ORF">ACFSBJ_12560</name>
</gene>
<comment type="caution">
    <text evidence="2">The sequence shown here is derived from an EMBL/GenBank/DDBJ whole genome shotgun (WGS) entry which is preliminary data.</text>
</comment>
<keyword evidence="3" id="KW-1185">Reference proteome</keyword>
<dbReference type="Proteomes" id="UP001597075">
    <property type="component" value="Unassembled WGS sequence"/>
</dbReference>
<evidence type="ECO:0000259" key="1">
    <source>
        <dbReference type="Pfam" id="PF18545"/>
    </source>
</evidence>
<accession>A0ABD6D1W0</accession>
<evidence type="ECO:0000313" key="3">
    <source>
        <dbReference type="Proteomes" id="UP001597075"/>
    </source>
</evidence>
<dbReference type="InterPro" id="IPR040624">
    <property type="entry name" value="HalOD1"/>
</dbReference>